<name>C0GFT3_DETAL</name>
<comment type="subunit">
    <text evidence="7">Self-interacts. Interacts with FtsZ.</text>
</comment>
<dbReference type="GO" id="GO:0043093">
    <property type="term" value="P:FtsZ-dependent cytokinesis"/>
    <property type="evidence" value="ECO:0007669"/>
    <property type="project" value="UniProtKB-UniRule"/>
</dbReference>
<proteinExistence type="inferred from homology"/>
<dbReference type="SUPFAM" id="SSF53067">
    <property type="entry name" value="Actin-like ATPase domain"/>
    <property type="match status" value="2"/>
</dbReference>
<dbReference type="FunFam" id="3.30.1490.110:FF:000003">
    <property type="entry name" value="Cell division protein FtsA"/>
    <property type="match status" value="1"/>
</dbReference>
<evidence type="ECO:0000256" key="5">
    <source>
        <dbReference type="ARBA" id="ARBA00023136"/>
    </source>
</evidence>
<dbReference type="CDD" id="cd24048">
    <property type="entry name" value="ASKHA_NBD_FtsA"/>
    <property type="match status" value="1"/>
</dbReference>
<dbReference type="Pfam" id="PF02491">
    <property type="entry name" value="SHS2_FTSA"/>
    <property type="match status" value="1"/>
</dbReference>
<dbReference type="HAMAP" id="MF_02033">
    <property type="entry name" value="FtsA"/>
    <property type="match status" value="1"/>
</dbReference>
<dbReference type="InterPro" id="IPR003494">
    <property type="entry name" value="SHS2_FtsA"/>
</dbReference>
<dbReference type="Gene3D" id="3.30.1490.110">
    <property type="match status" value="1"/>
</dbReference>
<dbReference type="eggNOG" id="COG0849">
    <property type="taxonomic scope" value="Bacteria"/>
</dbReference>
<comment type="similarity">
    <text evidence="7 8">Belongs to the FtsA/MreB family.</text>
</comment>
<comment type="subcellular location">
    <subcellularLocation>
        <location evidence="7">Cell membrane</location>
        <topology evidence="7">Peripheral membrane protein</topology>
        <orientation evidence="7">Cytoplasmic side</orientation>
    </subcellularLocation>
    <text evidence="7">Localizes to the Z ring in an FtsZ-dependent manner. Targeted to the membrane through a conserved C-terminal amphipathic helix.</text>
</comment>
<evidence type="ECO:0000256" key="4">
    <source>
        <dbReference type="ARBA" id="ARBA00023016"/>
    </source>
</evidence>
<dbReference type="EMBL" id="ACJM01000006">
    <property type="protein sequence ID" value="EEG77622.1"/>
    <property type="molecule type" value="Genomic_DNA"/>
</dbReference>
<comment type="similarity">
    <text evidence="1">Belongs to the heat shock protein 70 family.</text>
</comment>
<evidence type="ECO:0000259" key="9">
    <source>
        <dbReference type="SMART" id="SM00842"/>
    </source>
</evidence>
<dbReference type="PIRSF" id="PIRSF003101">
    <property type="entry name" value="FtsA"/>
    <property type="match status" value="1"/>
</dbReference>
<dbReference type="OrthoDB" id="9768127at2"/>
<evidence type="ECO:0000313" key="10">
    <source>
        <dbReference type="EMBL" id="EEG77622.1"/>
    </source>
</evidence>
<dbReference type="Gene3D" id="3.30.420.40">
    <property type="match status" value="2"/>
</dbReference>
<keyword evidence="3 7" id="KW-0132">Cell division</keyword>
<dbReference type="InterPro" id="IPR043129">
    <property type="entry name" value="ATPase_NBD"/>
</dbReference>
<dbReference type="PANTHER" id="PTHR32432:SF4">
    <property type="entry name" value="CELL DIVISION PROTEIN FTSA"/>
    <property type="match status" value="1"/>
</dbReference>
<evidence type="ECO:0000256" key="6">
    <source>
        <dbReference type="ARBA" id="ARBA00023306"/>
    </source>
</evidence>
<dbReference type="SMART" id="SM00842">
    <property type="entry name" value="FtsA"/>
    <property type="match status" value="1"/>
</dbReference>
<dbReference type="STRING" id="555088.DealDRAFT_1342"/>
<dbReference type="Pfam" id="PF14450">
    <property type="entry name" value="FtsA"/>
    <property type="match status" value="1"/>
</dbReference>
<dbReference type="PROSITE" id="PS00329">
    <property type="entry name" value="HSP70_2"/>
    <property type="match status" value="1"/>
</dbReference>
<feature type="domain" description="SHS2" evidence="9">
    <location>
        <begin position="7"/>
        <end position="195"/>
    </location>
</feature>
<dbReference type="InterPro" id="IPR018181">
    <property type="entry name" value="Heat_shock_70_CS"/>
</dbReference>
<evidence type="ECO:0000256" key="8">
    <source>
        <dbReference type="PIRNR" id="PIRNR003101"/>
    </source>
</evidence>
<dbReference type="GO" id="GO:0009898">
    <property type="term" value="C:cytoplasmic side of plasma membrane"/>
    <property type="evidence" value="ECO:0007669"/>
    <property type="project" value="UniProtKB-UniRule"/>
</dbReference>
<evidence type="ECO:0000256" key="7">
    <source>
        <dbReference type="HAMAP-Rule" id="MF_02033"/>
    </source>
</evidence>
<organism evidence="10 11">
    <name type="scientific">Dethiobacter alkaliphilus AHT 1</name>
    <dbReference type="NCBI Taxonomy" id="555088"/>
    <lineage>
        <taxon>Bacteria</taxon>
        <taxon>Bacillati</taxon>
        <taxon>Bacillota</taxon>
        <taxon>Dethiobacteria</taxon>
        <taxon>Dethiobacterales</taxon>
        <taxon>Dethiobacteraceae</taxon>
        <taxon>Dethiobacter</taxon>
    </lineage>
</organism>
<evidence type="ECO:0000256" key="1">
    <source>
        <dbReference type="ARBA" id="ARBA00007381"/>
    </source>
</evidence>
<comment type="function">
    <text evidence="7 8">Cell division protein that is involved in the assembly of the Z ring. May serve as a membrane anchor for the Z ring.</text>
</comment>
<accession>C0GFT3</accession>
<dbReference type="AlphaFoldDB" id="C0GFT3"/>
<dbReference type="GO" id="GO:0032153">
    <property type="term" value="C:cell division site"/>
    <property type="evidence" value="ECO:0007669"/>
    <property type="project" value="UniProtKB-UniRule"/>
</dbReference>
<keyword evidence="11" id="KW-1185">Reference proteome</keyword>
<comment type="caution">
    <text evidence="10">The sequence shown here is derived from an EMBL/GenBank/DDBJ whole genome shotgun (WGS) entry which is preliminary data.</text>
</comment>
<dbReference type="InterPro" id="IPR020823">
    <property type="entry name" value="Cell_div_FtsA"/>
</dbReference>
<evidence type="ECO:0000256" key="2">
    <source>
        <dbReference type="ARBA" id="ARBA00022475"/>
    </source>
</evidence>
<gene>
    <name evidence="7" type="primary">ftsA</name>
    <name evidence="10" type="ORF">DealDRAFT_1342</name>
</gene>
<dbReference type="Proteomes" id="UP000006443">
    <property type="component" value="Unassembled WGS sequence"/>
</dbReference>
<keyword evidence="2 7" id="KW-1003">Cell membrane</keyword>
<reference evidence="10 11" key="1">
    <citation type="submission" date="2009-02" db="EMBL/GenBank/DDBJ databases">
        <title>Sequencing of the draft genome and assembly of Dethiobacter alkaliphilus AHT 1.</title>
        <authorList>
            <consortium name="US DOE Joint Genome Institute (JGI-PGF)"/>
            <person name="Lucas S."/>
            <person name="Copeland A."/>
            <person name="Lapidus A."/>
            <person name="Glavina del Rio T."/>
            <person name="Dalin E."/>
            <person name="Tice H."/>
            <person name="Bruce D."/>
            <person name="Goodwin L."/>
            <person name="Pitluck S."/>
            <person name="Larimer F."/>
            <person name="Land M.L."/>
            <person name="Hauser L."/>
            <person name="Muyzer G."/>
        </authorList>
    </citation>
    <scope>NUCLEOTIDE SEQUENCE [LARGE SCALE GENOMIC DNA]</scope>
    <source>
        <strain evidence="10 11">AHT 1</strain>
    </source>
</reference>
<evidence type="ECO:0000256" key="3">
    <source>
        <dbReference type="ARBA" id="ARBA00022618"/>
    </source>
</evidence>
<evidence type="ECO:0000313" key="11">
    <source>
        <dbReference type="Proteomes" id="UP000006443"/>
    </source>
</evidence>
<dbReference type="RefSeq" id="WP_008516018.1">
    <property type="nucleotide sequence ID" value="NZ_ACJM01000006.1"/>
</dbReference>
<dbReference type="InterPro" id="IPR050696">
    <property type="entry name" value="FtsA/MreB"/>
</dbReference>
<dbReference type="NCBIfam" id="TIGR01174">
    <property type="entry name" value="ftsA"/>
    <property type="match status" value="1"/>
</dbReference>
<dbReference type="PANTHER" id="PTHR32432">
    <property type="entry name" value="CELL DIVISION PROTEIN FTSA-RELATED"/>
    <property type="match status" value="1"/>
</dbReference>
<protein>
    <recommendedName>
        <fullName evidence="7 8">Cell division protein FtsA</fullName>
    </recommendedName>
</protein>
<keyword evidence="6 7" id="KW-0131">Cell cycle</keyword>
<keyword evidence="5 7" id="KW-0472">Membrane</keyword>
<sequence length="407" mass="43644">MVKRNLVCGMDIGTSHVRSIVGEINNDGTINIIGVGTSPSDGLKKGVIVDLDKTVDAITQAVEEAERMVGTTIPSAFLGIVGSQVGLVNNRGVVAVSAEDKEITEDDVERVLQAARVIALPPDREIIDVIPREFIVDGYDGIRDPVGMVGVRLEVDAMIITGMVTSIRNLVRCVERAGLEIDGMVLNSLANSEIALSRDEKELGTVLIDIGGGTTEVSVFQNGHIKDIAVLPVGGDYITNDIAVGLRTSIETAEKLKREHGVALPSMAAEGDSINLPMLAGKEPQTIKAQELAMIIEPRLVEMLQLAAQELNKMGFREPLPAGVVLTGGVSMMPGLVDLAEQIFDSSVRIAQPAYVGVKSPIYSTAVGIIHYVQHAHMFTPKEYRGGRVALPGIFNKVKSWFVEMFD</sequence>
<keyword evidence="4" id="KW-0346">Stress response</keyword>